<dbReference type="AlphaFoldDB" id="A0A4R0K2R1"/>
<dbReference type="InterPro" id="IPR036866">
    <property type="entry name" value="RibonucZ/Hydroxyglut_hydro"/>
</dbReference>
<proteinExistence type="predicted"/>
<sequence length="392" mass="43861">MDDLVVRAYNVGFGDAVLVSIPERSVSGRETTRHLLIDVGNLLVGEANADDVFVDVVRDIVDRTGGVVDLYVMTHEHLDHVQGLLAAANAGVKLTAKYAWLTGSAHPQYYENHPDAEKKRRSLLEVIGDPRNLKQADSDIWLAMMVKNNSLTLDRGLAVKTADYIDHLRQLAPKARTHYVDRTTDTARKHPFKETRIRILAPEEDTSSYYGRVRRGPSFAATAADDGPPGPAVEGLPDPPPGVDPGAYFDLVRARRDGLRQNIREIDKANNNTSVVLQIEWSGWRLLFTGDAELRSWQQMHDLGVLQPVHLVKISHHGSHNGTLDDHIEDVLPTADDDGRERHAIVSTHDHDWPSIPDEDTLKLYRDRATLHDTREVARGSHIEVRFRRVAS</sequence>
<keyword evidence="3" id="KW-1185">Reference proteome</keyword>
<dbReference type="SUPFAM" id="SSF56281">
    <property type="entry name" value="Metallo-hydrolase/oxidoreductase"/>
    <property type="match status" value="1"/>
</dbReference>
<reference evidence="2 3" key="1">
    <citation type="submission" date="2019-02" db="EMBL/GenBank/DDBJ databases">
        <title>Kribbella capetownensis sp. nov. and Kribbella speibonae sp. nov., isolated from soil.</title>
        <authorList>
            <person name="Curtis S.M."/>
            <person name="Norton I."/>
            <person name="Everest G.J."/>
            <person name="Meyers P.R."/>
        </authorList>
    </citation>
    <scope>NUCLEOTIDE SEQUENCE [LARGE SCALE GENOMIC DNA]</scope>
    <source>
        <strain evidence="2 3">NRRL B-24813</strain>
    </source>
</reference>
<dbReference type="Proteomes" id="UP000291144">
    <property type="component" value="Unassembled WGS sequence"/>
</dbReference>
<dbReference type="PANTHER" id="PTHR30619:SF1">
    <property type="entry name" value="RECOMBINATION PROTEIN 2"/>
    <property type="match status" value="1"/>
</dbReference>
<dbReference type="RefSeq" id="WP_131365446.1">
    <property type="nucleotide sequence ID" value="NZ_SJKB01000020.1"/>
</dbReference>
<evidence type="ECO:0000313" key="3">
    <source>
        <dbReference type="Proteomes" id="UP000291144"/>
    </source>
</evidence>
<gene>
    <name evidence="2" type="ORF">E0H73_39675</name>
</gene>
<comment type="caution">
    <text evidence="2">The sequence shown here is derived from an EMBL/GenBank/DDBJ whole genome shotgun (WGS) entry which is preliminary data.</text>
</comment>
<feature type="region of interest" description="Disordered" evidence="1">
    <location>
        <begin position="219"/>
        <end position="240"/>
    </location>
</feature>
<evidence type="ECO:0000256" key="1">
    <source>
        <dbReference type="SAM" id="MobiDB-lite"/>
    </source>
</evidence>
<dbReference type="Gene3D" id="3.60.15.10">
    <property type="entry name" value="Ribonuclease Z/Hydroxyacylglutathione hydrolase-like"/>
    <property type="match status" value="1"/>
</dbReference>
<accession>A0A4R0K2R1</accession>
<dbReference type="InterPro" id="IPR052159">
    <property type="entry name" value="Competence_DNA_uptake"/>
</dbReference>
<name>A0A4R0K2R1_9ACTN</name>
<organism evidence="2 3">
    <name type="scientific">Kribbella pittospori</name>
    <dbReference type="NCBI Taxonomy" id="722689"/>
    <lineage>
        <taxon>Bacteria</taxon>
        <taxon>Bacillati</taxon>
        <taxon>Actinomycetota</taxon>
        <taxon>Actinomycetes</taxon>
        <taxon>Propionibacteriales</taxon>
        <taxon>Kribbellaceae</taxon>
        <taxon>Kribbella</taxon>
    </lineage>
</organism>
<protein>
    <recommendedName>
        <fullName evidence="4">MBL fold metallo-hydrolase</fullName>
    </recommendedName>
</protein>
<evidence type="ECO:0008006" key="4">
    <source>
        <dbReference type="Google" id="ProtNLM"/>
    </source>
</evidence>
<dbReference type="OrthoDB" id="7177610at2"/>
<evidence type="ECO:0000313" key="2">
    <source>
        <dbReference type="EMBL" id="TCC54271.1"/>
    </source>
</evidence>
<dbReference type="PANTHER" id="PTHR30619">
    <property type="entry name" value="DNA INTERNALIZATION/COMPETENCE PROTEIN COMEC/REC2"/>
    <property type="match status" value="1"/>
</dbReference>
<dbReference type="EMBL" id="SJKB01000020">
    <property type="protein sequence ID" value="TCC54271.1"/>
    <property type="molecule type" value="Genomic_DNA"/>
</dbReference>